<protein>
    <recommendedName>
        <fullName evidence="2">C2H2-type domain-containing protein</fullName>
    </recommendedName>
</protein>
<keyword evidence="1" id="KW-0175">Coiled coil</keyword>
<dbReference type="InterPro" id="IPR013087">
    <property type="entry name" value="Znf_C2H2_type"/>
</dbReference>
<dbReference type="Gene3D" id="3.30.160.60">
    <property type="entry name" value="Classic Zinc Finger"/>
    <property type="match status" value="2"/>
</dbReference>
<dbReference type="SMART" id="SM00355">
    <property type="entry name" value="ZnF_C2H2"/>
    <property type="match status" value="2"/>
</dbReference>
<dbReference type="SUPFAM" id="SSF57667">
    <property type="entry name" value="beta-beta-alpha zinc fingers"/>
    <property type="match status" value="1"/>
</dbReference>
<dbReference type="Pfam" id="PF00096">
    <property type="entry name" value="zf-C2H2"/>
    <property type="match status" value="1"/>
</dbReference>
<accession>A0A6C0J6L2</accession>
<dbReference type="PROSITE" id="PS50157">
    <property type="entry name" value="ZINC_FINGER_C2H2_2"/>
    <property type="match status" value="1"/>
</dbReference>
<dbReference type="Pfam" id="PF12874">
    <property type="entry name" value="zf-met"/>
    <property type="match status" value="1"/>
</dbReference>
<dbReference type="InterPro" id="IPR036236">
    <property type="entry name" value="Znf_C2H2_sf"/>
</dbReference>
<dbReference type="EMBL" id="MN740337">
    <property type="protein sequence ID" value="QHU01282.1"/>
    <property type="molecule type" value="Genomic_DNA"/>
</dbReference>
<evidence type="ECO:0000259" key="2">
    <source>
        <dbReference type="PROSITE" id="PS50157"/>
    </source>
</evidence>
<dbReference type="AlphaFoldDB" id="A0A6C0J6L2"/>
<name>A0A6C0J6L2_9ZZZZ</name>
<feature type="domain" description="C2H2-type" evidence="2">
    <location>
        <begin position="78"/>
        <end position="105"/>
    </location>
</feature>
<evidence type="ECO:0000256" key="1">
    <source>
        <dbReference type="SAM" id="Coils"/>
    </source>
</evidence>
<proteinExistence type="predicted"/>
<organism evidence="3">
    <name type="scientific">viral metagenome</name>
    <dbReference type="NCBI Taxonomy" id="1070528"/>
    <lineage>
        <taxon>unclassified sequences</taxon>
        <taxon>metagenomes</taxon>
        <taxon>organismal metagenomes</taxon>
    </lineage>
</organism>
<reference evidence="3" key="1">
    <citation type="journal article" date="2020" name="Nature">
        <title>Giant virus diversity and host interactions through global metagenomics.</title>
        <authorList>
            <person name="Schulz F."/>
            <person name="Roux S."/>
            <person name="Paez-Espino D."/>
            <person name="Jungbluth S."/>
            <person name="Walsh D.A."/>
            <person name="Denef V.J."/>
            <person name="McMahon K.D."/>
            <person name="Konstantinidis K.T."/>
            <person name="Eloe-Fadrosh E.A."/>
            <person name="Kyrpides N.C."/>
            <person name="Woyke T."/>
        </authorList>
    </citation>
    <scope>NUCLEOTIDE SEQUENCE</scope>
    <source>
        <strain evidence="3">GVMAG-M-3300025860-25</strain>
    </source>
</reference>
<dbReference type="PROSITE" id="PS00028">
    <property type="entry name" value="ZINC_FINGER_C2H2_1"/>
    <property type="match status" value="1"/>
</dbReference>
<evidence type="ECO:0000313" key="3">
    <source>
        <dbReference type="EMBL" id="QHU01282.1"/>
    </source>
</evidence>
<sequence length="317" mass="37861">MSDYSCNICNYKTTLRNNFERHLNSKKHKRTLIIIDDKLDIIDSTLISKPFSTLNEPFSTLNEPFSTLNEPFSTKKTYICELCEKEFGTKSHLTRHNRLHCKCKKELMVKEHREKLVKEQIELKAMEEIKQLVKIAKEDKKRVAKDNKKDKQIEILQKTVNKLMDKVGNTTINNNNLVNNNVQLNCFGKENLDMITDDIKKEMIKGPFKMMPKLLELIYFNKKYPENHTMKLVNKNKELMKIHKKKGWELVDKVDTIDYLLEDKNYTLDSYYDNNTEIFSKMIKKTYNNFRNLFDSRDKELWKQIKRDVDLLLWNNM</sequence>
<feature type="coiled-coil region" evidence="1">
    <location>
        <begin position="109"/>
        <end position="146"/>
    </location>
</feature>